<proteinExistence type="inferred from homology"/>
<dbReference type="PROSITE" id="PS00086">
    <property type="entry name" value="CYTOCHROME_P450"/>
    <property type="match status" value="1"/>
</dbReference>
<dbReference type="SUPFAM" id="SSF48264">
    <property type="entry name" value="Cytochrome P450"/>
    <property type="match status" value="1"/>
</dbReference>
<dbReference type="GO" id="GO:0005506">
    <property type="term" value="F:iron ion binding"/>
    <property type="evidence" value="ECO:0007669"/>
    <property type="project" value="InterPro"/>
</dbReference>
<keyword evidence="10 13" id="KW-0408">Iron</keyword>
<evidence type="ECO:0000256" key="2">
    <source>
        <dbReference type="ARBA" id="ARBA00004167"/>
    </source>
</evidence>
<keyword evidence="5 13" id="KW-0349">Heme</keyword>
<name>A0A0C3FGC5_PILCF</name>
<keyword evidence="11 14" id="KW-0503">Monooxygenase</keyword>
<comment type="similarity">
    <text evidence="4 14">Belongs to the cytochrome P450 family.</text>
</comment>
<dbReference type="PANTHER" id="PTHR46300:SF2">
    <property type="entry name" value="CYTOCHROME P450 MONOOXYGENASE ALNH-RELATED"/>
    <property type="match status" value="1"/>
</dbReference>
<reference evidence="16" key="2">
    <citation type="submission" date="2015-01" db="EMBL/GenBank/DDBJ databases">
        <title>Evolutionary Origins and Diversification of the Mycorrhizal Mutualists.</title>
        <authorList>
            <consortium name="DOE Joint Genome Institute"/>
            <consortium name="Mycorrhizal Genomics Consortium"/>
            <person name="Kohler A."/>
            <person name="Kuo A."/>
            <person name="Nagy L.G."/>
            <person name="Floudas D."/>
            <person name="Copeland A."/>
            <person name="Barry K.W."/>
            <person name="Cichocki N."/>
            <person name="Veneault-Fourrey C."/>
            <person name="LaButti K."/>
            <person name="Lindquist E.A."/>
            <person name="Lipzen A."/>
            <person name="Lundell T."/>
            <person name="Morin E."/>
            <person name="Murat C."/>
            <person name="Riley R."/>
            <person name="Ohm R."/>
            <person name="Sun H."/>
            <person name="Tunlid A."/>
            <person name="Henrissat B."/>
            <person name="Grigoriev I.V."/>
            <person name="Hibbett D.S."/>
            <person name="Martin F."/>
        </authorList>
    </citation>
    <scope>NUCLEOTIDE SEQUENCE [LARGE SCALE GENOMIC DNA]</scope>
    <source>
        <strain evidence="16">F 1598</strain>
    </source>
</reference>
<evidence type="ECO:0000256" key="14">
    <source>
        <dbReference type="RuleBase" id="RU000461"/>
    </source>
</evidence>
<evidence type="ECO:0000256" key="11">
    <source>
        <dbReference type="ARBA" id="ARBA00023033"/>
    </source>
</evidence>
<evidence type="ECO:0000256" key="10">
    <source>
        <dbReference type="ARBA" id="ARBA00023004"/>
    </source>
</evidence>
<dbReference type="STRING" id="765440.A0A0C3FGC5"/>
<comment type="pathway">
    <text evidence="3">Secondary metabolite biosynthesis.</text>
</comment>
<dbReference type="Proteomes" id="UP000054166">
    <property type="component" value="Unassembled WGS sequence"/>
</dbReference>
<dbReference type="OrthoDB" id="2789670at2759"/>
<protein>
    <recommendedName>
        <fullName evidence="17">Cytochrome P450</fullName>
    </recommendedName>
</protein>
<dbReference type="GO" id="GO:0016020">
    <property type="term" value="C:membrane"/>
    <property type="evidence" value="ECO:0007669"/>
    <property type="project" value="UniProtKB-SubCell"/>
</dbReference>
<evidence type="ECO:0000256" key="3">
    <source>
        <dbReference type="ARBA" id="ARBA00005179"/>
    </source>
</evidence>
<evidence type="ECO:0000256" key="1">
    <source>
        <dbReference type="ARBA" id="ARBA00001971"/>
    </source>
</evidence>
<evidence type="ECO:0000256" key="12">
    <source>
        <dbReference type="ARBA" id="ARBA00023136"/>
    </source>
</evidence>
<dbReference type="InterPro" id="IPR050364">
    <property type="entry name" value="Cytochrome_P450_fung"/>
</dbReference>
<keyword evidence="16" id="KW-1185">Reference proteome</keyword>
<evidence type="ECO:0000313" key="16">
    <source>
        <dbReference type="Proteomes" id="UP000054166"/>
    </source>
</evidence>
<dbReference type="AlphaFoldDB" id="A0A0C3FGC5"/>
<evidence type="ECO:0000256" key="4">
    <source>
        <dbReference type="ARBA" id="ARBA00010617"/>
    </source>
</evidence>
<dbReference type="InParanoid" id="A0A0C3FGC5"/>
<keyword evidence="12" id="KW-0472">Membrane</keyword>
<gene>
    <name evidence="15" type="ORF">PILCRDRAFT_90336</name>
</gene>
<comment type="subcellular location">
    <subcellularLocation>
        <location evidence="2">Membrane</location>
        <topology evidence="2">Single-pass membrane protein</topology>
    </subcellularLocation>
</comment>
<evidence type="ECO:0000256" key="9">
    <source>
        <dbReference type="ARBA" id="ARBA00023002"/>
    </source>
</evidence>
<keyword evidence="8" id="KW-1133">Transmembrane helix</keyword>
<keyword evidence="6" id="KW-0812">Transmembrane</keyword>
<dbReference type="Gene3D" id="1.10.630.10">
    <property type="entry name" value="Cytochrome P450"/>
    <property type="match status" value="1"/>
</dbReference>
<evidence type="ECO:0008006" key="17">
    <source>
        <dbReference type="Google" id="ProtNLM"/>
    </source>
</evidence>
<dbReference type="HOGENOM" id="CLU_001570_2_0_1"/>
<dbReference type="InterPro" id="IPR001128">
    <property type="entry name" value="Cyt_P450"/>
</dbReference>
<dbReference type="EMBL" id="KN833012">
    <property type="protein sequence ID" value="KIM79031.1"/>
    <property type="molecule type" value="Genomic_DNA"/>
</dbReference>
<organism evidence="15 16">
    <name type="scientific">Piloderma croceum (strain F 1598)</name>
    <dbReference type="NCBI Taxonomy" id="765440"/>
    <lineage>
        <taxon>Eukaryota</taxon>
        <taxon>Fungi</taxon>
        <taxon>Dikarya</taxon>
        <taxon>Basidiomycota</taxon>
        <taxon>Agaricomycotina</taxon>
        <taxon>Agaricomycetes</taxon>
        <taxon>Agaricomycetidae</taxon>
        <taxon>Atheliales</taxon>
        <taxon>Atheliaceae</taxon>
        <taxon>Piloderma</taxon>
    </lineage>
</organism>
<dbReference type="Pfam" id="PF00067">
    <property type="entry name" value="p450"/>
    <property type="match status" value="1"/>
</dbReference>
<dbReference type="GO" id="GO:0004497">
    <property type="term" value="F:monooxygenase activity"/>
    <property type="evidence" value="ECO:0007669"/>
    <property type="project" value="UniProtKB-KW"/>
</dbReference>
<dbReference type="InterPro" id="IPR036396">
    <property type="entry name" value="Cyt_P450_sf"/>
</dbReference>
<accession>A0A0C3FGC5</accession>
<dbReference type="PRINTS" id="PR00463">
    <property type="entry name" value="EP450I"/>
</dbReference>
<evidence type="ECO:0000256" key="6">
    <source>
        <dbReference type="ARBA" id="ARBA00022692"/>
    </source>
</evidence>
<reference evidence="15 16" key="1">
    <citation type="submission" date="2014-04" db="EMBL/GenBank/DDBJ databases">
        <authorList>
            <consortium name="DOE Joint Genome Institute"/>
            <person name="Kuo A."/>
            <person name="Tarkka M."/>
            <person name="Buscot F."/>
            <person name="Kohler A."/>
            <person name="Nagy L.G."/>
            <person name="Floudas D."/>
            <person name="Copeland A."/>
            <person name="Barry K.W."/>
            <person name="Cichocki N."/>
            <person name="Veneault-Fourrey C."/>
            <person name="LaButti K."/>
            <person name="Lindquist E.A."/>
            <person name="Lipzen A."/>
            <person name="Lundell T."/>
            <person name="Morin E."/>
            <person name="Murat C."/>
            <person name="Sun H."/>
            <person name="Tunlid A."/>
            <person name="Henrissat B."/>
            <person name="Grigoriev I.V."/>
            <person name="Hibbett D.S."/>
            <person name="Martin F."/>
            <person name="Nordberg H.P."/>
            <person name="Cantor M.N."/>
            <person name="Hua S.X."/>
        </authorList>
    </citation>
    <scope>NUCLEOTIDE SEQUENCE [LARGE SCALE GENOMIC DNA]</scope>
    <source>
        <strain evidence="15 16">F 1598</strain>
    </source>
</reference>
<evidence type="ECO:0000256" key="7">
    <source>
        <dbReference type="ARBA" id="ARBA00022723"/>
    </source>
</evidence>
<keyword evidence="7 13" id="KW-0479">Metal-binding</keyword>
<dbReference type="GO" id="GO:0020037">
    <property type="term" value="F:heme binding"/>
    <property type="evidence" value="ECO:0007669"/>
    <property type="project" value="InterPro"/>
</dbReference>
<comment type="cofactor">
    <cofactor evidence="1 13">
        <name>heme</name>
        <dbReference type="ChEBI" id="CHEBI:30413"/>
    </cofactor>
</comment>
<feature type="binding site" description="axial binding residue" evidence="13">
    <location>
        <position position="239"/>
    </location>
    <ligand>
        <name>heme</name>
        <dbReference type="ChEBI" id="CHEBI:30413"/>
    </ligand>
    <ligandPart>
        <name>Fe</name>
        <dbReference type="ChEBI" id="CHEBI:18248"/>
    </ligandPart>
</feature>
<sequence length="288" mass="32601">MYKRQKHIDFLACHKWYGYCIIAGPSYPDCGGDPRIILHLNFQKSPLKMRLCLYEYAVCQKASGTEKPSFVASLLDQDIPIDMDQDESADIISWTAGSMYGAGGETMHATIVNFVLAMMEHPEVQKKRMMKSTQLHRSANHPPKGVLVQAHLYSGKALMKEVLHWKVALPLGIVHCTTENDDFRGFNIPEGSIVLANAWAIAHDSKNYDNPLNFVPERFLSLRALDLENHVFGFGRRVCLGIHFVKNEVWIFIACLLWGLNFSKPRGDDGFEVEQDVEFTSSFLCIAF</sequence>
<dbReference type="PANTHER" id="PTHR46300">
    <property type="entry name" value="P450, PUTATIVE (EUROFUNG)-RELATED-RELATED"/>
    <property type="match status" value="1"/>
</dbReference>
<dbReference type="GO" id="GO:0016705">
    <property type="term" value="F:oxidoreductase activity, acting on paired donors, with incorporation or reduction of molecular oxygen"/>
    <property type="evidence" value="ECO:0007669"/>
    <property type="project" value="InterPro"/>
</dbReference>
<evidence type="ECO:0000256" key="8">
    <source>
        <dbReference type="ARBA" id="ARBA00022989"/>
    </source>
</evidence>
<evidence type="ECO:0000256" key="13">
    <source>
        <dbReference type="PIRSR" id="PIRSR602401-1"/>
    </source>
</evidence>
<evidence type="ECO:0000256" key="5">
    <source>
        <dbReference type="ARBA" id="ARBA00022617"/>
    </source>
</evidence>
<keyword evidence="9 14" id="KW-0560">Oxidoreductase</keyword>
<dbReference type="InterPro" id="IPR017972">
    <property type="entry name" value="Cyt_P450_CS"/>
</dbReference>
<evidence type="ECO:0000313" key="15">
    <source>
        <dbReference type="EMBL" id="KIM79031.1"/>
    </source>
</evidence>
<dbReference type="InterPro" id="IPR002401">
    <property type="entry name" value="Cyt_P450_E_grp-I"/>
</dbReference>